<feature type="signal peptide" evidence="2">
    <location>
        <begin position="1"/>
        <end position="21"/>
    </location>
</feature>
<reference evidence="4" key="1">
    <citation type="submission" date="2025-08" db="UniProtKB">
        <authorList>
            <consortium name="RefSeq"/>
        </authorList>
    </citation>
    <scope>IDENTIFICATION</scope>
    <source>
        <tissue evidence="4">Sperm</tissue>
    </source>
</reference>
<evidence type="ECO:0000313" key="4">
    <source>
        <dbReference type="RefSeq" id="XP_032800114.1"/>
    </source>
</evidence>
<organism evidence="3 4">
    <name type="scientific">Petromyzon marinus</name>
    <name type="common">Sea lamprey</name>
    <dbReference type="NCBI Taxonomy" id="7757"/>
    <lineage>
        <taxon>Eukaryota</taxon>
        <taxon>Metazoa</taxon>
        <taxon>Chordata</taxon>
        <taxon>Craniata</taxon>
        <taxon>Vertebrata</taxon>
        <taxon>Cyclostomata</taxon>
        <taxon>Hyperoartia</taxon>
        <taxon>Petromyzontiformes</taxon>
        <taxon>Petromyzontidae</taxon>
        <taxon>Petromyzon</taxon>
    </lineage>
</organism>
<evidence type="ECO:0000256" key="1">
    <source>
        <dbReference type="SAM" id="MobiDB-lite"/>
    </source>
</evidence>
<dbReference type="AlphaFoldDB" id="A0AAJ7SJ84"/>
<keyword evidence="2" id="KW-0732">Signal</keyword>
<keyword evidence="3" id="KW-1185">Reference proteome</keyword>
<accession>A0AAJ7SJ84</accession>
<protein>
    <submittedName>
        <fullName evidence="4">Uncharacterized protein LOC116937122</fullName>
    </submittedName>
</protein>
<dbReference type="KEGG" id="pmrn:116937122"/>
<feature type="chain" id="PRO_5042561765" evidence="2">
    <location>
        <begin position="22"/>
        <end position="223"/>
    </location>
</feature>
<evidence type="ECO:0000256" key="2">
    <source>
        <dbReference type="SAM" id="SignalP"/>
    </source>
</evidence>
<feature type="region of interest" description="Disordered" evidence="1">
    <location>
        <begin position="120"/>
        <end position="144"/>
    </location>
</feature>
<dbReference type="RefSeq" id="XP_032800114.1">
    <property type="nucleotide sequence ID" value="XM_032944223.1"/>
</dbReference>
<gene>
    <name evidence="4" type="primary">LOC116937122</name>
</gene>
<dbReference type="Proteomes" id="UP001318040">
    <property type="component" value="Unplaced"/>
</dbReference>
<name>A0AAJ7SJ84_PETMA</name>
<proteinExistence type="predicted"/>
<sequence>MAIFTAVLTVVLLLTQPMVELLGGSRRGGSDINASNTTTTTINYSGLVKNVSASAGVATWGPMFSSHSEDIVDSVLPALLHAVGQLYSGCKEAISSTMLLNTLHIAVHLWRFIRRQVSEQHPSSSPPSAMVNPLVGRDLHEPSPPPTMPLCSNPPSTCTWSDFIASSPHWAPSRMTPSQPVGITRPLHTSTDPPQLHSRCLQQPGWALEQYPGQCRIKLVRVL</sequence>
<evidence type="ECO:0000313" key="3">
    <source>
        <dbReference type="Proteomes" id="UP001318040"/>
    </source>
</evidence>